<dbReference type="AlphaFoldDB" id="A0A238F6L7"/>
<dbReference type="PROSITE" id="PS51154">
    <property type="entry name" value="MACRO"/>
    <property type="match status" value="1"/>
</dbReference>
<feature type="compositionally biased region" description="Acidic residues" evidence="1">
    <location>
        <begin position="71"/>
        <end position="80"/>
    </location>
</feature>
<dbReference type="STRING" id="269621.A0A238F6L7"/>
<feature type="compositionally biased region" description="Polar residues" evidence="1">
    <location>
        <begin position="37"/>
        <end position="47"/>
    </location>
</feature>
<protein>
    <submittedName>
        <fullName evidence="3">BQ2448_2530 protein</fullName>
    </submittedName>
</protein>
<dbReference type="InterPro" id="IPR002589">
    <property type="entry name" value="Macro_dom"/>
</dbReference>
<dbReference type="SUPFAM" id="SSF52949">
    <property type="entry name" value="Macro domain-like"/>
    <property type="match status" value="1"/>
</dbReference>
<accession>A0A238F6L7</accession>
<dbReference type="PANTHER" id="PTHR11106:SF27">
    <property type="entry name" value="MACRO DOMAIN-CONTAINING PROTEIN"/>
    <property type="match status" value="1"/>
</dbReference>
<dbReference type="OrthoDB" id="6077599at2759"/>
<dbReference type="Pfam" id="PF01661">
    <property type="entry name" value="Macro"/>
    <property type="match status" value="1"/>
</dbReference>
<keyword evidence="4" id="KW-1185">Reference proteome</keyword>
<reference evidence="4" key="1">
    <citation type="submission" date="2016-09" db="EMBL/GenBank/DDBJ databases">
        <authorList>
            <person name="Jeantristanb JTB J.-T."/>
            <person name="Ricardo R."/>
        </authorList>
    </citation>
    <scope>NUCLEOTIDE SEQUENCE [LARGE SCALE GENOMIC DNA]</scope>
</reference>
<name>A0A238F6L7_9BASI</name>
<evidence type="ECO:0000313" key="3">
    <source>
        <dbReference type="EMBL" id="SCV69510.1"/>
    </source>
</evidence>
<dbReference type="SMART" id="SM00506">
    <property type="entry name" value="A1pp"/>
    <property type="match status" value="1"/>
</dbReference>
<organism evidence="3 4">
    <name type="scientific">Microbotryum intermedium</name>
    <dbReference type="NCBI Taxonomy" id="269621"/>
    <lineage>
        <taxon>Eukaryota</taxon>
        <taxon>Fungi</taxon>
        <taxon>Dikarya</taxon>
        <taxon>Basidiomycota</taxon>
        <taxon>Pucciniomycotina</taxon>
        <taxon>Microbotryomycetes</taxon>
        <taxon>Microbotryales</taxon>
        <taxon>Microbotryaceae</taxon>
        <taxon>Microbotryum</taxon>
    </lineage>
</organism>
<evidence type="ECO:0000259" key="2">
    <source>
        <dbReference type="PROSITE" id="PS51154"/>
    </source>
</evidence>
<dbReference type="NCBIfam" id="NF001664">
    <property type="entry name" value="PRK00431.1-6"/>
    <property type="match status" value="1"/>
</dbReference>
<sequence>MTAASSSSPTLSPTKRSQSGDADRSIGADSVAPSDQAAPSSATSDEPSASKVPKTDKHQEQTEEHDPKEEEHEDEDEDEDSSHAIPPSQLANLTQLYQDGTLEPVDDGATVHYPYNETWNNIISLWQGDITHLKVDVIVNAANNSLLGGGGVDGAIHRAAGPGLLKECRPLKGCETGKTKITKGHRLPSKHVLHTVGPIYSRADRQESEELLRSCYKTCLALAKQHGLKSVAFSGISTGVYGYPLSDAAEVALDEVRNFLDSDDYGSKIEHIVFTNFRQIDVDQCRHLRHVPAYFPPAPSEAQDYTKEIDEAA</sequence>
<dbReference type="InterPro" id="IPR043472">
    <property type="entry name" value="Macro_dom-like"/>
</dbReference>
<proteinExistence type="predicted"/>
<feature type="domain" description="Macro" evidence="2">
    <location>
        <begin position="110"/>
        <end position="273"/>
    </location>
</feature>
<dbReference type="CDD" id="cd02908">
    <property type="entry name" value="Macro_OAADPr_deacetylase"/>
    <property type="match status" value="1"/>
</dbReference>
<dbReference type="Gene3D" id="3.40.220.10">
    <property type="entry name" value="Leucine Aminopeptidase, subunit E, domain 1"/>
    <property type="match status" value="1"/>
</dbReference>
<feature type="compositionally biased region" description="Basic and acidic residues" evidence="1">
    <location>
        <begin position="53"/>
        <end position="70"/>
    </location>
</feature>
<feature type="compositionally biased region" description="Low complexity" evidence="1">
    <location>
        <begin position="1"/>
        <end position="14"/>
    </location>
</feature>
<evidence type="ECO:0000313" key="4">
    <source>
        <dbReference type="Proteomes" id="UP000198372"/>
    </source>
</evidence>
<dbReference type="Proteomes" id="UP000198372">
    <property type="component" value="Unassembled WGS sequence"/>
</dbReference>
<feature type="region of interest" description="Disordered" evidence="1">
    <location>
        <begin position="1"/>
        <end position="86"/>
    </location>
</feature>
<dbReference type="PANTHER" id="PTHR11106">
    <property type="entry name" value="GANGLIOSIDE INDUCED DIFFERENTIATION ASSOCIATED PROTEIN 2-RELATED"/>
    <property type="match status" value="1"/>
</dbReference>
<dbReference type="EMBL" id="FMSP01000004">
    <property type="protein sequence ID" value="SCV69510.1"/>
    <property type="molecule type" value="Genomic_DNA"/>
</dbReference>
<evidence type="ECO:0000256" key="1">
    <source>
        <dbReference type="SAM" id="MobiDB-lite"/>
    </source>
</evidence>
<gene>
    <name evidence="3" type="ORF">BQ2448_2530</name>
</gene>